<dbReference type="Pfam" id="PF10459">
    <property type="entry name" value="Peptidase_S46"/>
    <property type="match status" value="1"/>
</dbReference>
<dbReference type="PANTHER" id="PTHR38469">
    <property type="entry name" value="PERIPLASMIC PEPTIDASE SUBFAMILY S1B"/>
    <property type="match status" value="1"/>
</dbReference>
<dbReference type="EC" id="3.4.14.-" evidence="7"/>
<name>A0A0S2HZ89_9BACT</name>
<protein>
    <recommendedName>
        <fullName evidence="7">Dipeptidyl-peptidase</fullName>
        <ecNumber evidence="7">3.4.14.-</ecNumber>
    </recommendedName>
</protein>
<comment type="function">
    <text evidence="7">Catalyzes the removal of dipeptides from the N-terminus of oligopeptides.</text>
</comment>
<keyword evidence="3 7" id="KW-0645">Protease</keyword>
<dbReference type="GO" id="GO:0043171">
    <property type="term" value="P:peptide catabolic process"/>
    <property type="evidence" value="ECO:0007669"/>
    <property type="project" value="UniProtKB-UniRule"/>
</dbReference>
<reference evidence="8 9" key="1">
    <citation type="submission" date="2015-11" db="EMBL/GenBank/DDBJ databases">
        <title>Description and complete genome sequence of a novel strain predominating in hypersaline microbial mats and representing a new family of the Bacteriodetes phylum.</title>
        <authorList>
            <person name="Spring S."/>
            <person name="Bunk B."/>
            <person name="Sproer C."/>
            <person name="Klenk H.-P."/>
        </authorList>
    </citation>
    <scope>NUCLEOTIDE SEQUENCE [LARGE SCALE GENOMIC DNA]</scope>
    <source>
        <strain evidence="8 9">L21-Spi-D4</strain>
    </source>
</reference>
<comment type="similarity">
    <text evidence="1 7">Belongs to the peptidase S46 family.</text>
</comment>
<dbReference type="InterPro" id="IPR019500">
    <property type="entry name" value="Pep_S46"/>
</dbReference>
<organism evidence="8 9">
    <name type="scientific">Salinivirga cyanobacteriivorans</name>
    <dbReference type="NCBI Taxonomy" id="1307839"/>
    <lineage>
        <taxon>Bacteria</taxon>
        <taxon>Pseudomonadati</taxon>
        <taxon>Bacteroidota</taxon>
        <taxon>Bacteroidia</taxon>
        <taxon>Bacteroidales</taxon>
        <taxon>Salinivirgaceae</taxon>
        <taxon>Salinivirga</taxon>
    </lineage>
</organism>
<accession>A0A0S2HZ89</accession>
<feature type="chain" id="PRO_5023012018" description="Dipeptidyl-peptidase" evidence="7">
    <location>
        <begin position="23"/>
        <end position="721"/>
    </location>
</feature>
<dbReference type="PATRIC" id="fig|1307839.3.peg.1775"/>
<keyword evidence="9" id="KW-1185">Reference proteome</keyword>
<evidence type="ECO:0000256" key="7">
    <source>
        <dbReference type="RuleBase" id="RU366067"/>
    </source>
</evidence>
<feature type="signal peptide" evidence="7">
    <location>
        <begin position="1"/>
        <end position="22"/>
    </location>
</feature>
<dbReference type="InterPro" id="IPR043504">
    <property type="entry name" value="Peptidase_S1_PA_chymotrypsin"/>
</dbReference>
<keyword evidence="4 7" id="KW-0732">Signal</keyword>
<evidence type="ECO:0000256" key="3">
    <source>
        <dbReference type="ARBA" id="ARBA00022670"/>
    </source>
</evidence>
<keyword evidence="6 7" id="KW-0720">Serine protease</keyword>
<evidence type="ECO:0000256" key="6">
    <source>
        <dbReference type="ARBA" id="ARBA00022825"/>
    </source>
</evidence>
<evidence type="ECO:0000313" key="8">
    <source>
        <dbReference type="EMBL" id="ALO15318.1"/>
    </source>
</evidence>
<dbReference type="RefSeq" id="WP_057952785.1">
    <property type="nucleotide sequence ID" value="NZ_CP013118.1"/>
</dbReference>
<dbReference type="OrthoDB" id="9805367at2"/>
<evidence type="ECO:0000256" key="4">
    <source>
        <dbReference type="ARBA" id="ARBA00022729"/>
    </source>
</evidence>
<keyword evidence="2 7" id="KW-0031">Aminopeptidase</keyword>
<evidence type="ECO:0000313" key="9">
    <source>
        <dbReference type="Proteomes" id="UP000064893"/>
    </source>
</evidence>
<dbReference type="KEGG" id="blq:L21SP5_01675"/>
<dbReference type="STRING" id="1307839.L21SP5_01675"/>
<dbReference type="EMBL" id="CP013118">
    <property type="protein sequence ID" value="ALO15318.1"/>
    <property type="molecule type" value="Genomic_DNA"/>
</dbReference>
<dbReference type="PANTHER" id="PTHR38469:SF1">
    <property type="entry name" value="PERIPLASMIC PEPTIDASE SUBFAMILY S1B"/>
    <property type="match status" value="1"/>
</dbReference>
<dbReference type="Proteomes" id="UP000064893">
    <property type="component" value="Chromosome"/>
</dbReference>
<evidence type="ECO:0000256" key="2">
    <source>
        <dbReference type="ARBA" id="ARBA00022438"/>
    </source>
</evidence>
<dbReference type="GO" id="GO:0070009">
    <property type="term" value="F:serine-type aminopeptidase activity"/>
    <property type="evidence" value="ECO:0007669"/>
    <property type="project" value="UniProtKB-UniRule"/>
</dbReference>
<dbReference type="Gene3D" id="2.40.10.10">
    <property type="entry name" value="Trypsin-like serine proteases"/>
    <property type="match status" value="1"/>
</dbReference>
<proteinExistence type="inferred from homology"/>
<gene>
    <name evidence="8" type="ORF">L21SP5_01675</name>
</gene>
<evidence type="ECO:0000256" key="1">
    <source>
        <dbReference type="ARBA" id="ARBA00010491"/>
    </source>
</evidence>
<dbReference type="GO" id="GO:0008239">
    <property type="term" value="F:dipeptidyl-peptidase activity"/>
    <property type="evidence" value="ECO:0007669"/>
    <property type="project" value="UniProtKB-UniRule"/>
</dbReference>
<dbReference type="SUPFAM" id="SSF50494">
    <property type="entry name" value="Trypsin-like serine proteases"/>
    <property type="match status" value="1"/>
</dbReference>
<dbReference type="InterPro" id="IPR009003">
    <property type="entry name" value="Peptidase_S1_PA"/>
</dbReference>
<dbReference type="GO" id="GO:0006508">
    <property type="term" value="P:proteolysis"/>
    <property type="evidence" value="ECO:0007669"/>
    <property type="project" value="UniProtKB-KW"/>
</dbReference>
<sequence length="721" mass="82409" precursor="true">MKKILAIFTGLALMLQIAQVRADEGMWLPMLIEKLNIGTMTEMGLKLSAEDIYSINQACLKDAIVALDRGSCTAEVVSENGLLLTNHHCGYGEIQEHSTVEHDYLTDGFWAKSFEEELPNPGKTASFLIRAEEVTKRILKEVDKDMPESERQNIIDSISNVIVTEATKDSHYRANVRGIYKGNQYVLFVYEDYLDVRLVGAPPESIGKFGSDTDNWMWPRHTGDFAMFRVYAGPEGKPAPYSEDNKPMEAKSHLKISLDGVKEGDFAMIMGYPGSTQRYLTSWGVKNEMKYTNQFRAQIRGIKQEIWKEAMDNSDEVRIKYASKFARSANYWKYSIGQNKGLRNLNVVEKKQKIEEKFENWVNDKKRRQKKYGEALDLIKNFQQQTAQSQGDLTVLYETLMGGTEILFYSYRAGAGMERALEKHPDSTEFLNKYKTRMQGRMNGFFEDYEPQLDKKVMKSMIETYMEMVDTAKYPAFIKEEIKTQENIDQWVNNLFEKSIFVDTAKLAKYLESPELEKLQNDPAFAAGNDIIDTYRSMAGKLRAMAPGYDKGQRLFVAGLMKMNKDKEYYPDANSTMRLTYGTVGGYDPRDAVHYKYYTTLEGVMEKEDPEVREFNVKPKLKELYKAKDYGRYANEKGEMVVAFLTNNDITGGNSGSPVMNARGELIGIAFDGNWEAMSGDIAFEPELQRTICVDIRYVLFVIDKFAGAQNLIDEMTIVKQ</sequence>
<dbReference type="AlphaFoldDB" id="A0A0S2HZ89"/>
<evidence type="ECO:0000256" key="5">
    <source>
        <dbReference type="ARBA" id="ARBA00022801"/>
    </source>
</evidence>
<keyword evidence="5 7" id="KW-0378">Hydrolase</keyword>